<evidence type="ECO:0000256" key="2">
    <source>
        <dbReference type="ARBA" id="ARBA00012759"/>
    </source>
</evidence>
<dbReference type="EMBL" id="CAKOGP040001112">
    <property type="protein sequence ID" value="CAJ1942128.1"/>
    <property type="molecule type" value="Genomic_DNA"/>
</dbReference>
<feature type="region of interest" description="Disordered" evidence="7">
    <location>
        <begin position="77"/>
        <end position="192"/>
    </location>
</feature>
<sequence length="597" mass="65952">MSEQWSLCLQSRQGRKIVKITDTATTEELFQLATETFQTPVLTLKYGFPPKGLEKGSISIKDIIQNQERLQVEFDTTANSEPTGKAKAKGKGKGKGKGKISTAPEVPEVDITNSGRRSKRAAAKAATEAMPAVIKAQDEMMNKASAPSKKRPRPTTKPSGNKTSSRPNFGASVGDGRRLADGATVVNPKKSRAKKNILQASGSGDMSEALLGALNNKGKMGSVLRKGMKNAVGKSYETTRAFSRLAAIQNQSYQLVVQENQIGGESNNGKLTITYKGTVDKSIQMDTVDCIPRDILEAVIQGIHASNEDALRVENLALLSPRVLWSLVHAFPNTPDVTDCYKQLLPNLDWSFLRRRAQQLSEKAMENLRQDQESKGEGAMDAGKAQDAIAAVEHAMEHLQEHEKVERSSRQARAALARMQQHDASSTWKLVTPDEIDRDELRECIQAAPPDNPDKISSIITHMIKTCQIHNWRELANVPEDIKTRLPTIADKFQEFGTTPNEVSKWVDKAQEESVDEIIVDICDGNVPAVEILTEQARTGTPKDLANWRLIPEALHSELNDKNDNKPTIEQLATWSKRAHDSLEEHEWLSWYATPVG</sequence>
<protein>
    <recommendedName>
        <fullName evidence="2">ubiquitinyl hydrolase 1</fullName>
        <ecNumber evidence="2">3.4.19.12</ecNumber>
    </recommendedName>
</protein>
<comment type="catalytic activity">
    <reaction evidence="1">
        <text>Thiol-dependent hydrolysis of ester, thioester, amide, peptide and isopeptide bonds formed by the C-terminal Gly of ubiquitin (a 76-residue protein attached to proteins as an intracellular targeting signal).</text>
        <dbReference type="EC" id="3.4.19.12"/>
    </reaction>
</comment>
<evidence type="ECO:0000256" key="7">
    <source>
        <dbReference type="SAM" id="MobiDB-lite"/>
    </source>
</evidence>
<feature type="domain" description="OTU1 Ubl" evidence="8">
    <location>
        <begin position="10"/>
        <end position="51"/>
    </location>
</feature>
<evidence type="ECO:0000313" key="9">
    <source>
        <dbReference type="EMBL" id="CAJ1942128.1"/>
    </source>
</evidence>
<evidence type="ECO:0000313" key="10">
    <source>
        <dbReference type="Proteomes" id="UP001295423"/>
    </source>
</evidence>
<comment type="caution">
    <text evidence="9">The sequence shown here is derived from an EMBL/GenBank/DDBJ whole genome shotgun (WGS) entry which is preliminary data.</text>
</comment>
<reference evidence="9" key="1">
    <citation type="submission" date="2023-08" db="EMBL/GenBank/DDBJ databases">
        <authorList>
            <person name="Audoor S."/>
            <person name="Bilcke G."/>
        </authorList>
    </citation>
    <scope>NUCLEOTIDE SEQUENCE</scope>
</reference>
<keyword evidence="10" id="KW-1185">Reference proteome</keyword>
<dbReference type="Gene3D" id="3.10.20.90">
    <property type="entry name" value="Phosphatidylinositol 3-kinase Catalytic Subunit, Chain A, domain 1"/>
    <property type="match status" value="1"/>
</dbReference>
<organism evidence="9 10">
    <name type="scientific">Cylindrotheca closterium</name>
    <dbReference type="NCBI Taxonomy" id="2856"/>
    <lineage>
        <taxon>Eukaryota</taxon>
        <taxon>Sar</taxon>
        <taxon>Stramenopiles</taxon>
        <taxon>Ochrophyta</taxon>
        <taxon>Bacillariophyta</taxon>
        <taxon>Bacillariophyceae</taxon>
        <taxon>Bacillariophycidae</taxon>
        <taxon>Bacillariales</taxon>
        <taxon>Bacillariaceae</taxon>
        <taxon>Cylindrotheca</taxon>
    </lineage>
</organism>
<name>A0AAD2FIJ0_9STRA</name>
<dbReference type="AlphaFoldDB" id="A0AAD2FIJ0"/>
<dbReference type="Proteomes" id="UP001295423">
    <property type="component" value="Unassembled WGS sequence"/>
</dbReference>
<keyword evidence="6" id="KW-0788">Thiol protease</keyword>
<keyword evidence="5" id="KW-0378">Hydrolase</keyword>
<evidence type="ECO:0000256" key="4">
    <source>
        <dbReference type="ARBA" id="ARBA00022786"/>
    </source>
</evidence>
<evidence type="ECO:0000256" key="6">
    <source>
        <dbReference type="ARBA" id="ARBA00022807"/>
    </source>
</evidence>
<evidence type="ECO:0000256" key="3">
    <source>
        <dbReference type="ARBA" id="ARBA00022670"/>
    </source>
</evidence>
<dbReference type="InterPro" id="IPR048857">
    <property type="entry name" value="OTU1_Ubl"/>
</dbReference>
<dbReference type="Pfam" id="PF21403">
    <property type="entry name" value="OTU1_UBXL"/>
    <property type="match status" value="1"/>
</dbReference>
<feature type="compositionally biased region" description="Low complexity" evidence="7">
    <location>
        <begin position="123"/>
        <end position="132"/>
    </location>
</feature>
<feature type="compositionally biased region" description="Basic residues" evidence="7">
    <location>
        <begin position="86"/>
        <end position="98"/>
    </location>
</feature>
<accession>A0AAD2FIJ0</accession>
<gene>
    <name evidence="9" type="ORF">CYCCA115_LOCUS7792</name>
</gene>
<proteinExistence type="predicted"/>
<keyword evidence="4" id="KW-0833">Ubl conjugation pathway</keyword>
<dbReference type="EC" id="3.4.19.12" evidence="2"/>
<evidence type="ECO:0000256" key="1">
    <source>
        <dbReference type="ARBA" id="ARBA00000707"/>
    </source>
</evidence>
<keyword evidence="3" id="KW-0645">Protease</keyword>
<evidence type="ECO:0000259" key="8">
    <source>
        <dbReference type="Pfam" id="PF21403"/>
    </source>
</evidence>
<evidence type="ECO:0000256" key="5">
    <source>
        <dbReference type="ARBA" id="ARBA00022801"/>
    </source>
</evidence>